<evidence type="ECO:0000256" key="6">
    <source>
        <dbReference type="ARBA" id="ARBA00023014"/>
    </source>
</evidence>
<dbReference type="EC" id="4.3.99.3" evidence="8"/>
<dbReference type="GO" id="GO:0016840">
    <property type="term" value="F:carbon-nitrogen lyase activity"/>
    <property type="evidence" value="ECO:0007669"/>
    <property type="project" value="UniProtKB-UniRule"/>
</dbReference>
<dbReference type="InterPro" id="IPR024924">
    <property type="entry name" value="7-CO-7-deazaguanine_synth-like"/>
</dbReference>
<comment type="cofactor">
    <cofactor evidence="8">
        <name>S-adenosyl-L-methionine</name>
        <dbReference type="ChEBI" id="CHEBI:59789"/>
    </cofactor>
    <text evidence="8">Binds 1 S-adenosyl-L-methionine per subunit.</text>
</comment>
<keyword evidence="3 8" id="KW-0479">Metal-binding</keyword>
<keyword evidence="5 8" id="KW-0408">Iron</keyword>
<comment type="caution">
    <text evidence="8">Lacks conserved residue(s) required for the propagation of feature annotation.</text>
</comment>
<keyword evidence="2 8" id="KW-0949">S-adenosyl-L-methionine</keyword>
<evidence type="ECO:0000256" key="1">
    <source>
        <dbReference type="ARBA" id="ARBA00022485"/>
    </source>
</evidence>
<evidence type="ECO:0000313" key="10">
    <source>
        <dbReference type="EMBL" id="CAJ61390.1"/>
    </source>
</evidence>
<keyword evidence="1 8" id="KW-0004">4Fe-4S</keyword>
<dbReference type="InterPro" id="IPR058240">
    <property type="entry name" value="rSAM_sf"/>
</dbReference>
<feature type="binding site" evidence="8">
    <location>
        <position position="24"/>
    </location>
    <ligand>
        <name>[4Fe-4S] cluster</name>
        <dbReference type="ChEBI" id="CHEBI:49883"/>
        <note>4Fe-4S-S-AdoMet</note>
    </ligand>
</feature>
<keyword evidence="11" id="KW-1185">Reference proteome</keyword>
<feature type="binding site" evidence="8">
    <location>
        <position position="16"/>
    </location>
    <ligand>
        <name>substrate</name>
    </ligand>
</feature>
<evidence type="ECO:0000256" key="2">
    <source>
        <dbReference type="ARBA" id="ARBA00022691"/>
    </source>
</evidence>
<organism evidence="10 11">
    <name type="scientific">Frankia alni (strain DSM 45986 / CECT 9034 / ACN14a)</name>
    <dbReference type="NCBI Taxonomy" id="326424"/>
    <lineage>
        <taxon>Bacteria</taxon>
        <taxon>Bacillati</taxon>
        <taxon>Actinomycetota</taxon>
        <taxon>Actinomycetes</taxon>
        <taxon>Frankiales</taxon>
        <taxon>Frankiaceae</taxon>
        <taxon>Frankia</taxon>
    </lineage>
</organism>
<reference evidence="10 11" key="1">
    <citation type="journal article" date="2007" name="Genome Res.">
        <title>Genome characteristics of facultatively symbiotic Frankia sp. strains reflect host range and host plant biogeography.</title>
        <authorList>
            <person name="Normand P."/>
            <person name="Lapierre P."/>
            <person name="Tisa L.S."/>
            <person name="Gogarten J.P."/>
            <person name="Alloisio N."/>
            <person name="Bagnarol E."/>
            <person name="Bassi C.A."/>
            <person name="Berry A.M."/>
            <person name="Bickhart D.M."/>
            <person name="Choisne N."/>
            <person name="Couloux A."/>
            <person name="Cournoyer B."/>
            <person name="Cruveiller S."/>
            <person name="Daubin V."/>
            <person name="Demange N."/>
            <person name="Francino M.P."/>
            <person name="Goltsman E."/>
            <person name="Huang Y."/>
            <person name="Kopp O.R."/>
            <person name="Labarre L."/>
            <person name="Lapidus A."/>
            <person name="Lavire C."/>
            <person name="Marechal J."/>
            <person name="Martinez M."/>
            <person name="Mastronunzio J.E."/>
            <person name="Mullin B.C."/>
            <person name="Niemann J."/>
            <person name="Pujic P."/>
            <person name="Rawnsley T."/>
            <person name="Rouy Z."/>
            <person name="Schenowitz C."/>
            <person name="Sellstedt A."/>
            <person name="Tavares F."/>
            <person name="Tomkins J.P."/>
            <person name="Vallenet D."/>
            <person name="Valverde C."/>
            <person name="Wall L.G."/>
            <person name="Wang Y."/>
            <person name="Medigue C."/>
            <person name="Benson D.R."/>
        </authorList>
    </citation>
    <scope>NUCLEOTIDE SEQUENCE [LARGE SCALE GENOMIC DNA]</scope>
    <source>
        <strain evidence="11">DSM 45986 / CECT 9034 / ACN14a</strain>
    </source>
</reference>
<dbReference type="HAMAP" id="MF_00917">
    <property type="entry name" value="QueE"/>
    <property type="match status" value="1"/>
</dbReference>
<keyword evidence="7 8" id="KW-0456">Lyase</keyword>
<comment type="catalytic activity">
    <reaction evidence="8">
        <text>6-carboxy-5,6,7,8-tetrahydropterin + H(+) = 7-carboxy-7-carbaguanine + NH4(+)</text>
        <dbReference type="Rhea" id="RHEA:27974"/>
        <dbReference type="ChEBI" id="CHEBI:15378"/>
        <dbReference type="ChEBI" id="CHEBI:28938"/>
        <dbReference type="ChEBI" id="CHEBI:61032"/>
        <dbReference type="ChEBI" id="CHEBI:61036"/>
        <dbReference type="EC" id="4.3.99.3"/>
    </reaction>
</comment>
<evidence type="ECO:0000259" key="9">
    <source>
        <dbReference type="PROSITE" id="PS51918"/>
    </source>
</evidence>
<evidence type="ECO:0000256" key="4">
    <source>
        <dbReference type="ARBA" id="ARBA00022842"/>
    </source>
</evidence>
<evidence type="ECO:0000313" key="11">
    <source>
        <dbReference type="Proteomes" id="UP000000657"/>
    </source>
</evidence>
<dbReference type="Pfam" id="PF04055">
    <property type="entry name" value="Radical_SAM"/>
    <property type="match status" value="1"/>
</dbReference>
<dbReference type="GO" id="GO:0051539">
    <property type="term" value="F:4 iron, 4 sulfur cluster binding"/>
    <property type="evidence" value="ECO:0007669"/>
    <property type="project" value="UniProtKB-UniRule"/>
</dbReference>
<dbReference type="GO" id="GO:0008616">
    <property type="term" value="P:tRNA queuosine(34) biosynthetic process"/>
    <property type="evidence" value="ECO:0007669"/>
    <property type="project" value="UniProtKB-UniRule"/>
</dbReference>
<comment type="function">
    <text evidence="8">Catalyzes the complex heterocyclic radical-mediated conversion of 6-carboxy-5,6,7,8-tetrahydropterin (CPH4) to 7-carboxy-7-deazaguanine (CDG), a step common to the biosynthetic pathways of all 7-deazapurine-containing compounds.</text>
</comment>
<evidence type="ECO:0000256" key="3">
    <source>
        <dbReference type="ARBA" id="ARBA00022723"/>
    </source>
</evidence>
<name>Q0RM62_FRAAA</name>
<dbReference type="InterPro" id="IPR013785">
    <property type="entry name" value="Aldolase_TIM"/>
</dbReference>
<comment type="pathway">
    <text evidence="8">Purine metabolism; 7-cyano-7-deazaguanine biosynthesis.</text>
</comment>
<dbReference type="PANTHER" id="PTHR42836">
    <property type="entry name" value="7-CARBOXY-7-DEAZAGUANINE SYNTHASE"/>
    <property type="match status" value="1"/>
</dbReference>
<protein>
    <recommendedName>
        <fullName evidence="8">7-carboxy-7-deazaguanine synthase</fullName>
        <shortName evidence="8">CDG synthase</shortName>
        <ecNumber evidence="8">4.3.99.3</ecNumber>
    </recommendedName>
    <alternativeName>
        <fullName evidence="8">Queuosine biosynthesis protein QueE</fullName>
    </alternativeName>
</protein>
<dbReference type="STRING" id="326424.FRAAL2746"/>
<feature type="domain" description="Radical SAM core" evidence="9">
    <location>
        <begin position="7"/>
        <end position="217"/>
    </location>
</feature>
<dbReference type="SFLD" id="SFLDS00029">
    <property type="entry name" value="Radical_SAM"/>
    <property type="match status" value="1"/>
</dbReference>
<feature type="binding site" evidence="8">
    <location>
        <begin position="26"/>
        <end position="28"/>
    </location>
    <ligand>
        <name>S-adenosyl-L-methionine</name>
        <dbReference type="ChEBI" id="CHEBI:59789"/>
    </ligand>
</feature>
<feature type="binding site" evidence="8">
    <location>
        <position position="64"/>
    </location>
    <ligand>
        <name>substrate</name>
    </ligand>
</feature>
<feature type="binding site" evidence="8">
    <location>
        <position position="20"/>
    </location>
    <ligand>
        <name>[4Fe-4S] cluster</name>
        <dbReference type="ChEBI" id="CHEBI:49883"/>
        <note>4Fe-4S-S-AdoMet</note>
    </ligand>
</feature>
<comment type="cofactor">
    <cofactor evidence="8">
        <name>[4Fe-4S] cluster</name>
        <dbReference type="ChEBI" id="CHEBI:49883"/>
    </cofactor>
    <text evidence="8">Binds 1 [4Fe-4S] cluster. The cluster is coordinated with 3 cysteines and an exchangeable S-adenosyl-L-methionine.</text>
</comment>
<dbReference type="Proteomes" id="UP000000657">
    <property type="component" value="Chromosome"/>
</dbReference>
<dbReference type="PIRSF" id="PIRSF000370">
    <property type="entry name" value="QueE"/>
    <property type="match status" value="1"/>
</dbReference>
<comment type="similarity">
    <text evidence="8">Belongs to the radical SAM superfamily. 7-carboxy-7-deazaguanine synthase family.</text>
</comment>
<dbReference type="eggNOG" id="COG0602">
    <property type="taxonomic scope" value="Bacteria"/>
</dbReference>
<proteinExistence type="inferred from homology"/>
<dbReference type="KEGG" id="fal:FRAAL2746"/>
<dbReference type="GO" id="GO:0000287">
    <property type="term" value="F:magnesium ion binding"/>
    <property type="evidence" value="ECO:0007669"/>
    <property type="project" value="UniProtKB-UniRule"/>
</dbReference>
<feature type="binding site" evidence="8">
    <location>
        <position position="27"/>
    </location>
    <ligand>
        <name>[4Fe-4S] cluster</name>
        <dbReference type="ChEBI" id="CHEBI:49883"/>
        <note>4Fe-4S-S-AdoMet</note>
    </ligand>
</feature>
<comment type="subunit">
    <text evidence="8">Homodimer.</text>
</comment>
<dbReference type="InterPro" id="IPR007197">
    <property type="entry name" value="rSAM"/>
</dbReference>
<sequence>MQGEGPAAGRLATFVRLGGCNLSCSWCDTSYTWDGARFDLRTEITSTAVETIAAKVTTDLVVITGGEPLLHQERPGWTALLRTLTQQQRAIHVETNGTVRPTPMSLQHVAMWVVSPKLRNAGTHRGRQRARLATEWPALAAQHDGRAHLKIVCEGADDVQEAARLAERWGWPAGQVWAMPQGASVERLAQTWPAVVEAAAAAGLNASHRLHVLAWGQQRGH</sequence>
<dbReference type="PROSITE" id="PS51918">
    <property type="entry name" value="RADICAL_SAM"/>
    <property type="match status" value="1"/>
</dbReference>
<feature type="binding site" evidence="8">
    <location>
        <position position="29"/>
    </location>
    <ligand>
        <name>Mg(2+)</name>
        <dbReference type="ChEBI" id="CHEBI:18420"/>
    </ligand>
</feature>
<gene>
    <name evidence="8" type="primary">queE</name>
    <name evidence="10" type="ordered locus">FRAAL2746</name>
</gene>
<dbReference type="PANTHER" id="PTHR42836:SF1">
    <property type="entry name" value="7-CARBOXY-7-DEAZAGUANINE SYNTHASE"/>
    <property type="match status" value="1"/>
</dbReference>
<evidence type="ECO:0000256" key="5">
    <source>
        <dbReference type="ARBA" id="ARBA00023004"/>
    </source>
</evidence>
<dbReference type="HOGENOM" id="CLU_066739_2_4_11"/>
<accession>Q0RM62</accession>
<keyword evidence="4 8" id="KW-0460">Magnesium</keyword>
<dbReference type="UniPathway" id="UPA00391"/>
<keyword evidence="8" id="KW-0671">Queuosine biosynthesis</keyword>
<feature type="binding site" evidence="8">
    <location>
        <begin position="115"/>
        <end position="117"/>
    </location>
    <ligand>
        <name>S-adenosyl-L-methionine</name>
        <dbReference type="ChEBI" id="CHEBI:59789"/>
    </ligand>
</feature>
<dbReference type="AlphaFoldDB" id="Q0RM62"/>
<evidence type="ECO:0000256" key="8">
    <source>
        <dbReference type="HAMAP-Rule" id="MF_00917"/>
    </source>
</evidence>
<feature type="binding site" evidence="8">
    <location>
        <position position="66"/>
    </location>
    <ligand>
        <name>S-adenosyl-L-methionine</name>
        <dbReference type="ChEBI" id="CHEBI:59789"/>
    </ligand>
</feature>
<comment type="cofactor">
    <cofactor evidence="8">
        <name>Mg(2+)</name>
        <dbReference type="ChEBI" id="CHEBI:18420"/>
    </cofactor>
</comment>
<evidence type="ECO:0000256" key="7">
    <source>
        <dbReference type="ARBA" id="ARBA00023239"/>
    </source>
</evidence>
<keyword evidence="6 8" id="KW-0411">Iron-sulfur</keyword>
<dbReference type="SUPFAM" id="SSF102114">
    <property type="entry name" value="Radical SAM enzymes"/>
    <property type="match status" value="1"/>
</dbReference>
<dbReference type="Gene3D" id="3.20.20.70">
    <property type="entry name" value="Aldolase class I"/>
    <property type="match status" value="1"/>
</dbReference>
<dbReference type="GO" id="GO:1904047">
    <property type="term" value="F:S-adenosyl-L-methionine binding"/>
    <property type="evidence" value="ECO:0007669"/>
    <property type="project" value="UniProtKB-UniRule"/>
</dbReference>
<dbReference type="EMBL" id="CT573213">
    <property type="protein sequence ID" value="CAJ61390.1"/>
    <property type="molecule type" value="Genomic_DNA"/>
</dbReference>